<proteinExistence type="predicted"/>
<evidence type="ECO:0000256" key="1">
    <source>
        <dbReference type="SAM" id="SignalP"/>
    </source>
</evidence>
<keyword evidence="1" id="KW-0732">Signal</keyword>
<comment type="caution">
    <text evidence="2">The sequence shown here is derived from an EMBL/GenBank/DDBJ whole genome shotgun (WGS) entry which is preliminary data.</text>
</comment>
<dbReference type="Proteomes" id="UP001597480">
    <property type="component" value="Unassembled WGS sequence"/>
</dbReference>
<keyword evidence="3" id="KW-1185">Reference proteome</keyword>
<feature type="signal peptide" evidence="1">
    <location>
        <begin position="1"/>
        <end position="23"/>
    </location>
</feature>
<dbReference type="EMBL" id="JBHUMD010000011">
    <property type="protein sequence ID" value="MFD2602091.1"/>
    <property type="molecule type" value="Genomic_DNA"/>
</dbReference>
<sequence length="141" mass="15181">MKTMKLKFITLLTIVASIGGACSLDDKEQYCFTSQYTGITGVTGPSATTVNTPITLNVSYIPLGTCGTFNKFTETQTITGQDFPKDIKVLVDYEGCQCPATDTAETVSYTFTATTPGSYELNFLTGVEANPKITRTITVTE</sequence>
<feature type="chain" id="PRO_5047384292" description="Lipoprotein" evidence="1">
    <location>
        <begin position="24"/>
        <end position="141"/>
    </location>
</feature>
<evidence type="ECO:0008006" key="4">
    <source>
        <dbReference type="Google" id="ProtNLM"/>
    </source>
</evidence>
<protein>
    <recommendedName>
        <fullName evidence="4">Lipoprotein</fullName>
    </recommendedName>
</protein>
<organism evidence="2 3">
    <name type="scientific">Flavobacterium suzhouense</name>
    <dbReference type="NCBI Taxonomy" id="1529638"/>
    <lineage>
        <taxon>Bacteria</taxon>
        <taxon>Pseudomonadati</taxon>
        <taxon>Bacteroidota</taxon>
        <taxon>Flavobacteriia</taxon>
        <taxon>Flavobacteriales</taxon>
        <taxon>Flavobacteriaceae</taxon>
        <taxon>Flavobacterium</taxon>
    </lineage>
</organism>
<evidence type="ECO:0000313" key="3">
    <source>
        <dbReference type="Proteomes" id="UP001597480"/>
    </source>
</evidence>
<gene>
    <name evidence="2" type="ORF">ACFSR3_08485</name>
</gene>
<dbReference type="RefSeq" id="WP_379820587.1">
    <property type="nucleotide sequence ID" value="NZ_JBHUMD010000011.1"/>
</dbReference>
<reference evidence="3" key="1">
    <citation type="journal article" date="2019" name="Int. J. Syst. Evol. Microbiol.">
        <title>The Global Catalogue of Microorganisms (GCM) 10K type strain sequencing project: providing services to taxonomists for standard genome sequencing and annotation.</title>
        <authorList>
            <consortium name="The Broad Institute Genomics Platform"/>
            <consortium name="The Broad Institute Genome Sequencing Center for Infectious Disease"/>
            <person name="Wu L."/>
            <person name="Ma J."/>
        </authorList>
    </citation>
    <scope>NUCLEOTIDE SEQUENCE [LARGE SCALE GENOMIC DNA]</scope>
    <source>
        <strain evidence="3">KCTC 42107</strain>
    </source>
</reference>
<dbReference type="PROSITE" id="PS51257">
    <property type="entry name" value="PROKAR_LIPOPROTEIN"/>
    <property type="match status" value="1"/>
</dbReference>
<evidence type="ECO:0000313" key="2">
    <source>
        <dbReference type="EMBL" id="MFD2602091.1"/>
    </source>
</evidence>
<name>A0ABW5NSM5_9FLAO</name>
<accession>A0ABW5NSM5</accession>